<protein>
    <submittedName>
        <fullName evidence="1">PhoN2 (Apy), periplasmic phosphatase, apyrase, ATP diphosphohydrolase</fullName>
    </submittedName>
</protein>
<name>K8WYT7_9GAMM</name>
<dbReference type="InterPro" id="IPR036938">
    <property type="entry name" value="PAP2/HPO_sf"/>
</dbReference>
<dbReference type="SUPFAM" id="SSF48317">
    <property type="entry name" value="Acid phosphatase/Vanadium-dependent haloperoxidase"/>
    <property type="match status" value="1"/>
</dbReference>
<dbReference type="GO" id="GO:0016787">
    <property type="term" value="F:hydrolase activity"/>
    <property type="evidence" value="ECO:0007669"/>
    <property type="project" value="UniProtKB-KW"/>
</dbReference>
<gene>
    <name evidence="1" type="ORF">OOA_00985</name>
</gene>
<sequence length="62" mass="6772">MQRGYAFGQSRVICGVHWQSDVKAGRLIGSGVVARLHASPEFQQALSLAKDEINQKMNSNGK</sequence>
<comment type="caution">
    <text evidence="1">The sequence shown here is derived from an EMBL/GenBank/DDBJ whole genome shotgun (WGS) entry which is preliminary data.</text>
</comment>
<dbReference type="HOGENOM" id="CLU_2900569_0_0_6"/>
<dbReference type="AlphaFoldDB" id="K8WYT7"/>
<dbReference type="Proteomes" id="UP000009336">
    <property type="component" value="Unassembled WGS sequence"/>
</dbReference>
<accession>K8WYT7</accession>
<reference evidence="1 2" key="1">
    <citation type="journal article" date="2012" name="BMC Genomics">
        <title>Comparative genomics of bacteria in the genus Providencia isolated from wild Drosophila melanogaster.</title>
        <authorList>
            <person name="Galac M.R."/>
            <person name="Lazzaro B.P."/>
        </authorList>
    </citation>
    <scope>NUCLEOTIDE SEQUENCE [LARGE SCALE GENOMIC DNA]</scope>
    <source>
        <strain evidence="1 2">DSM 19968</strain>
    </source>
</reference>
<proteinExistence type="predicted"/>
<dbReference type="PATRIC" id="fig|1141662.3.peg.201"/>
<dbReference type="OrthoDB" id="9780507at2"/>
<keyword evidence="1" id="KW-0378">Hydrolase</keyword>
<dbReference type="eggNOG" id="COG0671">
    <property type="taxonomic scope" value="Bacteria"/>
</dbReference>
<dbReference type="Gene3D" id="1.20.144.10">
    <property type="entry name" value="Phosphatidic acid phosphatase type 2/haloperoxidase"/>
    <property type="match status" value="1"/>
</dbReference>
<dbReference type="EMBL" id="AKKL01000002">
    <property type="protein sequence ID" value="EKT65066.1"/>
    <property type="molecule type" value="Genomic_DNA"/>
</dbReference>
<evidence type="ECO:0000313" key="2">
    <source>
        <dbReference type="Proteomes" id="UP000009336"/>
    </source>
</evidence>
<keyword evidence="2" id="KW-1185">Reference proteome</keyword>
<evidence type="ECO:0000313" key="1">
    <source>
        <dbReference type="EMBL" id="EKT65066.1"/>
    </source>
</evidence>
<dbReference type="RefSeq" id="WP_008910246.1">
    <property type="nucleotide sequence ID" value="NZ_KB233222.1"/>
</dbReference>
<organism evidence="1 2">
    <name type="scientific">Providencia burhodogranariea DSM 19968</name>
    <dbReference type="NCBI Taxonomy" id="1141662"/>
    <lineage>
        <taxon>Bacteria</taxon>
        <taxon>Pseudomonadati</taxon>
        <taxon>Pseudomonadota</taxon>
        <taxon>Gammaproteobacteria</taxon>
        <taxon>Enterobacterales</taxon>
        <taxon>Morganellaceae</taxon>
        <taxon>Providencia</taxon>
    </lineage>
</organism>
<dbReference type="STRING" id="1141662.OOA_00985"/>